<feature type="transmembrane region" description="Helical" evidence="10">
    <location>
        <begin position="797"/>
        <end position="818"/>
    </location>
</feature>
<evidence type="ECO:0000256" key="3">
    <source>
        <dbReference type="ARBA" id="ARBA00022692"/>
    </source>
</evidence>
<keyword evidence="4" id="KW-0547">Nucleotide-binding</keyword>
<dbReference type="Gene3D" id="2.70.150.10">
    <property type="entry name" value="Calcium-transporting ATPase, cytoplasmic transduction domain A"/>
    <property type="match status" value="1"/>
</dbReference>
<evidence type="ECO:0000256" key="1">
    <source>
        <dbReference type="ARBA" id="ARBA00004141"/>
    </source>
</evidence>
<comment type="caution">
    <text evidence="12">The sequence shown here is derived from an EMBL/GenBank/DDBJ whole genome shotgun (WGS) entry which is preliminary data.</text>
</comment>
<keyword evidence="8 10" id="KW-0472">Membrane</keyword>
<evidence type="ECO:0000256" key="6">
    <source>
        <dbReference type="ARBA" id="ARBA00022967"/>
    </source>
</evidence>
<dbReference type="PANTHER" id="PTHR42861">
    <property type="entry name" value="CALCIUM-TRANSPORTING ATPASE"/>
    <property type="match status" value="1"/>
</dbReference>
<dbReference type="GO" id="GO:0016020">
    <property type="term" value="C:membrane"/>
    <property type="evidence" value="ECO:0007669"/>
    <property type="project" value="UniProtKB-SubCell"/>
</dbReference>
<feature type="transmembrane region" description="Helical" evidence="10">
    <location>
        <begin position="105"/>
        <end position="128"/>
    </location>
</feature>
<dbReference type="Gene3D" id="3.40.1110.10">
    <property type="entry name" value="Calcium-transporting ATPase, cytoplasmic domain N"/>
    <property type="match status" value="1"/>
</dbReference>
<protein>
    <submittedName>
        <fullName evidence="12">Cation-transporting ATPase</fullName>
    </submittedName>
</protein>
<accession>A0A150QTH8</accession>
<dbReference type="InterPro" id="IPR018303">
    <property type="entry name" value="ATPase_P-typ_P_site"/>
</dbReference>
<dbReference type="RefSeq" id="WP_061607081.1">
    <property type="nucleotide sequence ID" value="NZ_JEMA01000345.1"/>
</dbReference>
<evidence type="ECO:0000259" key="11">
    <source>
        <dbReference type="SMART" id="SM00831"/>
    </source>
</evidence>
<feature type="transmembrane region" description="Helical" evidence="10">
    <location>
        <begin position="723"/>
        <end position="744"/>
    </location>
</feature>
<keyword evidence="6" id="KW-1278">Translocase</keyword>
<evidence type="ECO:0000256" key="10">
    <source>
        <dbReference type="SAM" id="Phobius"/>
    </source>
</evidence>
<dbReference type="PRINTS" id="PR00119">
    <property type="entry name" value="CATATPASE"/>
</dbReference>
<dbReference type="PRINTS" id="PR00120">
    <property type="entry name" value="HATPASE"/>
</dbReference>
<dbReference type="GO" id="GO:0016887">
    <property type="term" value="F:ATP hydrolysis activity"/>
    <property type="evidence" value="ECO:0007669"/>
    <property type="project" value="InterPro"/>
</dbReference>
<feature type="transmembrane region" description="Helical" evidence="10">
    <location>
        <begin position="308"/>
        <end position="329"/>
    </location>
</feature>
<feature type="transmembrane region" description="Helical" evidence="10">
    <location>
        <begin position="899"/>
        <end position="920"/>
    </location>
</feature>
<dbReference type="InterPro" id="IPR008250">
    <property type="entry name" value="ATPase_P-typ_transduc_dom_A_sf"/>
</dbReference>
<dbReference type="AlphaFoldDB" id="A0A150QTH8"/>
<evidence type="ECO:0000256" key="9">
    <source>
        <dbReference type="SAM" id="MobiDB-lite"/>
    </source>
</evidence>
<dbReference type="SMART" id="SM00831">
    <property type="entry name" value="Cation_ATPase_N"/>
    <property type="match status" value="1"/>
</dbReference>
<keyword evidence="3 10" id="KW-0812">Transmembrane</keyword>
<dbReference type="SUPFAM" id="SSF81665">
    <property type="entry name" value="Calcium ATPase, transmembrane domain M"/>
    <property type="match status" value="1"/>
</dbReference>
<dbReference type="InterPro" id="IPR023299">
    <property type="entry name" value="ATPase_P-typ_cyto_dom_N"/>
</dbReference>
<dbReference type="InterPro" id="IPR036412">
    <property type="entry name" value="HAD-like_sf"/>
</dbReference>
<dbReference type="Gene3D" id="3.40.50.1000">
    <property type="entry name" value="HAD superfamily/HAD-like"/>
    <property type="match status" value="1"/>
</dbReference>
<comment type="subcellular location">
    <subcellularLocation>
        <location evidence="1">Membrane</location>
        <topology evidence="1">Multi-pass membrane protein</topology>
    </subcellularLocation>
</comment>
<evidence type="ECO:0000313" key="13">
    <source>
        <dbReference type="Proteomes" id="UP000075260"/>
    </source>
</evidence>
<comment type="similarity">
    <text evidence="2">Belongs to the cation transport ATPase (P-type) (TC 3.A.3) family. Type IIA subfamily.</text>
</comment>
<organism evidence="12 13">
    <name type="scientific">Sorangium cellulosum</name>
    <name type="common">Polyangium cellulosum</name>
    <dbReference type="NCBI Taxonomy" id="56"/>
    <lineage>
        <taxon>Bacteria</taxon>
        <taxon>Pseudomonadati</taxon>
        <taxon>Myxococcota</taxon>
        <taxon>Polyangia</taxon>
        <taxon>Polyangiales</taxon>
        <taxon>Polyangiaceae</taxon>
        <taxon>Sorangium</taxon>
    </lineage>
</organism>
<gene>
    <name evidence="12" type="ORF">BE15_44165</name>
</gene>
<feature type="domain" description="Cation-transporting P-type ATPase N-terminal" evidence="11">
    <location>
        <begin position="23"/>
        <end position="97"/>
    </location>
</feature>
<evidence type="ECO:0000313" key="12">
    <source>
        <dbReference type="EMBL" id="KYF71299.1"/>
    </source>
</evidence>
<evidence type="ECO:0000256" key="4">
    <source>
        <dbReference type="ARBA" id="ARBA00022741"/>
    </source>
</evidence>
<feature type="region of interest" description="Disordered" evidence="9">
    <location>
        <begin position="1"/>
        <end position="22"/>
    </location>
</feature>
<dbReference type="SUPFAM" id="SSF81653">
    <property type="entry name" value="Calcium ATPase, transduction domain A"/>
    <property type="match status" value="1"/>
</dbReference>
<dbReference type="InterPro" id="IPR023214">
    <property type="entry name" value="HAD_sf"/>
</dbReference>
<dbReference type="Proteomes" id="UP000075260">
    <property type="component" value="Unassembled WGS sequence"/>
</dbReference>
<reference evidence="12 13" key="1">
    <citation type="submission" date="2014-02" db="EMBL/GenBank/DDBJ databases">
        <title>The small core and large imbalanced accessory genome model reveals a collaborative survival strategy of Sorangium cellulosum strains in nature.</title>
        <authorList>
            <person name="Han K."/>
            <person name="Peng R."/>
            <person name="Blom J."/>
            <person name="Li Y.-Z."/>
        </authorList>
    </citation>
    <scope>NUCLEOTIDE SEQUENCE [LARGE SCALE GENOMIC DNA]</scope>
    <source>
        <strain evidence="12 13">So0008-312</strain>
    </source>
</reference>
<dbReference type="SUPFAM" id="SSF56784">
    <property type="entry name" value="HAD-like"/>
    <property type="match status" value="1"/>
</dbReference>
<dbReference type="FunFam" id="3.40.50.1000:FF:000028">
    <property type="entry name" value="Calcium-transporting P-type ATPase, putative"/>
    <property type="match status" value="1"/>
</dbReference>
<dbReference type="SFLD" id="SFLDG00002">
    <property type="entry name" value="C1.7:_P-type_atpase_like"/>
    <property type="match status" value="1"/>
</dbReference>
<dbReference type="Pfam" id="PF13246">
    <property type="entry name" value="Cation_ATPase"/>
    <property type="match status" value="1"/>
</dbReference>
<dbReference type="InterPro" id="IPR004014">
    <property type="entry name" value="ATPase_P-typ_cation-transptr_N"/>
</dbReference>
<dbReference type="InterPro" id="IPR059000">
    <property type="entry name" value="ATPase_P-type_domA"/>
</dbReference>
<dbReference type="OrthoDB" id="5496529at2"/>
<evidence type="ECO:0000256" key="5">
    <source>
        <dbReference type="ARBA" id="ARBA00022840"/>
    </source>
</evidence>
<feature type="transmembrane region" description="Helical" evidence="10">
    <location>
        <begin position="859"/>
        <end position="879"/>
    </location>
</feature>
<dbReference type="GO" id="GO:0005524">
    <property type="term" value="F:ATP binding"/>
    <property type="evidence" value="ECO:0007669"/>
    <property type="project" value="UniProtKB-KW"/>
</dbReference>
<dbReference type="InterPro" id="IPR006068">
    <property type="entry name" value="ATPase_P-typ_cation-transptr_C"/>
</dbReference>
<keyword evidence="5" id="KW-0067">ATP-binding</keyword>
<dbReference type="EMBL" id="JEMA01000345">
    <property type="protein sequence ID" value="KYF71299.1"/>
    <property type="molecule type" value="Genomic_DNA"/>
</dbReference>
<dbReference type="Pfam" id="PF00122">
    <property type="entry name" value="E1-E2_ATPase"/>
    <property type="match status" value="1"/>
</dbReference>
<dbReference type="PROSITE" id="PS00154">
    <property type="entry name" value="ATPASE_E1_E2"/>
    <property type="match status" value="1"/>
</dbReference>
<dbReference type="Pfam" id="PF00690">
    <property type="entry name" value="Cation_ATPase_N"/>
    <property type="match status" value="1"/>
</dbReference>
<evidence type="ECO:0000256" key="7">
    <source>
        <dbReference type="ARBA" id="ARBA00022989"/>
    </source>
</evidence>
<dbReference type="InterPro" id="IPR001757">
    <property type="entry name" value="P_typ_ATPase"/>
</dbReference>
<dbReference type="InterPro" id="IPR044492">
    <property type="entry name" value="P_typ_ATPase_HD_dom"/>
</dbReference>
<dbReference type="InterPro" id="IPR023298">
    <property type="entry name" value="ATPase_P-typ_TM_dom_sf"/>
</dbReference>
<dbReference type="SFLD" id="SFLDF00027">
    <property type="entry name" value="p-type_atpase"/>
    <property type="match status" value="1"/>
</dbReference>
<dbReference type="Pfam" id="PF00689">
    <property type="entry name" value="Cation_ATPase_C"/>
    <property type="match status" value="1"/>
</dbReference>
<feature type="transmembrane region" description="Helical" evidence="10">
    <location>
        <begin position="77"/>
        <end position="99"/>
    </location>
</feature>
<feature type="transmembrane region" description="Helical" evidence="10">
    <location>
        <begin position="830"/>
        <end position="847"/>
    </location>
</feature>
<evidence type="ECO:0000256" key="8">
    <source>
        <dbReference type="ARBA" id="ARBA00023136"/>
    </source>
</evidence>
<dbReference type="NCBIfam" id="TIGR01494">
    <property type="entry name" value="ATPase_P-type"/>
    <property type="match status" value="3"/>
</dbReference>
<dbReference type="SFLD" id="SFLDS00003">
    <property type="entry name" value="Haloacid_Dehalogenase"/>
    <property type="match status" value="1"/>
</dbReference>
<feature type="transmembrane region" description="Helical" evidence="10">
    <location>
        <begin position="750"/>
        <end position="772"/>
    </location>
</feature>
<dbReference type="SUPFAM" id="SSF81660">
    <property type="entry name" value="Metal cation-transporting ATPase, ATP-binding domain N"/>
    <property type="match status" value="1"/>
</dbReference>
<proteinExistence type="inferred from homology"/>
<name>A0A150QTH8_SORCE</name>
<dbReference type="Gene3D" id="1.20.1110.10">
    <property type="entry name" value="Calcium-transporting ATPase, transmembrane domain"/>
    <property type="match status" value="1"/>
</dbReference>
<evidence type="ECO:0000256" key="2">
    <source>
        <dbReference type="ARBA" id="ARBA00005675"/>
    </source>
</evidence>
<sequence>MSQAATALRRTESSAAPPSAPIPVHAEELGAFLERVGVSSSGGLTEAEAQKRLEEHGKNRLPESKKKSALLRILEQFANPLVLTLLAAATIAVVVGFTADKSESFLHRFGDAIAILLIVILNAFLGYYQERRAEAALEALQKLSAPNARVRRGGKTMVIAAEDVAPGDILELEAGDAIPADARLVQTISFATEEAALTGESAAAVKDALAPVAHDAPLGDRVTMVFTGTSIVRGKGRAVVTATGVHTELGRIGEMIRSVGEQKTPLEERLDRFGSIILRVCLALSAVLLGWGFIRGGRPWHELLLEGVSLAVAAIPEGLPAITTITLALGMQRMAKRGAIVRKLPAVETLGAATIIASDKTGTLTQNEMTVRSVYAGGHHFTVTGEGYNPAGALRDEGGAEAVEPSAPLSYLLATVALCNNASLNEDQATGRWCIVGDPTEAALLTLAAKGGQSRESVAPSHAFVHELPFDSDRKRMTVITRDERGREIAHVKGSVDVLLPLCVKFAANSGVRALTEEDRQAIVAEADRMSASALRVLAICRRVRVSRDEADVERELTFLGLVGMMDPPRQGVKEAVAECRRAGIRAVMITGDHRLTATAVAKEIGLWDEGDEALSGAELAAMSDEELARRIMHLRVFARTTAEQKLRLVRAFKAHGHIVAMTGDGVNDAPALREAHIGVAMGRGGTDVARQAADLVLADDNFATIVEAVREGRAIYRNIQKFIFFLLSSNMGLLVAVFVVSFFGKWPPLTPLMILWINLVTNGLPALALGIDPPDPKLMEESPRPRDEGLLVKRDYLGILYVGAFMGLAAVALYATSEQTEDALLRTRAVAFSLLALSPLFHAWSCRSPVISLFGSKPLVSLPLLLAVAASAAIHLIALLVPALRPVFRTYEMSSNEWMLLLVLSAMIVPAVEIAKFVYRRIRSDDAGPARLASSAQPR</sequence>
<feature type="transmembrane region" description="Helical" evidence="10">
    <location>
        <begin position="276"/>
        <end position="296"/>
    </location>
</feature>
<keyword evidence="7 10" id="KW-1133">Transmembrane helix</keyword>